<evidence type="ECO:0000259" key="9">
    <source>
        <dbReference type="Pfam" id="PF02803"/>
    </source>
</evidence>
<dbReference type="InterPro" id="IPR020616">
    <property type="entry name" value="Thiolase_N"/>
</dbReference>
<feature type="active site" description="Proton acceptor" evidence="6">
    <location>
        <position position="354"/>
    </location>
</feature>
<dbReference type="CDD" id="cd00751">
    <property type="entry name" value="thiolase"/>
    <property type="match status" value="1"/>
</dbReference>
<proteinExistence type="inferred from homology"/>
<dbReference type="InterPro" id="IPR020613">
    <property type="entry name" value="Thiolase_CS"/>
</dbReference>
<reference evidence="11" key="1">
    <citation type="journal article" date="2023" name="Commun. Biol.">
        <title>Genome analysis of Parmales, the sister group of diatoms, reveals the evolutionary specialization of diatoms from phago-mixotrophs to photoautotrophs.</title>
        <authorList>
            <person name="Ban H."/>
            <person name="Sato S."/>
            <person name="Yoshikawa S."/>
            <person name="Yamada K."/>
            <person name="Nakamura Y."/>
            <person name="Ichinomiya M."/>
            <person name="Sato N."/>
            <person name="Blanc-Mathieu R."/>
            <person name="Endo H."/>
            <person name="Kuwata A."/>
            <person name="Ogata H."/>
        </authorList>
    </citation>
    <scope>NUCLEOTIDE SEQUENCE [LARGE SCALE GENOMIC DNA]</scope>
</reference>
<dbReference type="GO" id="GO:0003985">
    <property type="term" value="F:acetyl-CoA C-acetyltransferase activity"/>
    <property type="evidence" value="ECO:0007669"/>
    <property type="project" value="TreeGrafter"/>
</dbReference>
<dbReference type="PANTHER" id="PTHR18919:SF156">
    <property type="entry name" value="ACETYL-COA ACETYLTRANSFERASE, MITOCHONDRIAL"/>
    <property type="match status" value="1"/>
</dbReference>
<keyword evidence="2 7" id="KW-0808">Transferase</keyword>
<keyword evidence="3" id="KW-0479">Metal-binding</keyword>
<dbReference type="Pfam" id="PF00108">
    <property type="entry name" value="Thiolase_N"/>
    <property type="match status" value="1"/>
</dbReference>
<evidence type="ECO:0000256" key="6">
    <source>
        <dbReference type="PIRSR" id="PIRSR000429-1"/>
    </source>
</evidence>
<comment type="similarity">
    <text evidence="1 7">Belongs to the thiolase-like superfamily. Thiolase family.</text>
</comment>
<evidence type="ECO:0008006" key="12">
    <source>
        <dbReference type="Google" id="ProtNLM"/>
    </source>
</evidence>
<dbReference type="EMBL" id="BRYA01000009">
    <property type="protein sequence ID" value="GMI31555.1"/>
    <property type="molecule type" value="Genomic_DNA"/>
</dbReference>
<evidence type="ECO:0000313" key="11">
    <source>
        <dbReference type="Proteomes" id="UP001165065"/>
    </source>
</evidence>
<keyword evidence="4" id="KW-0630">Potassium</keyword>
<keyword evidence="11" id="KW-1185">Reference proteome</keyword>
<dbReference type="AlphaFoldDB" id="A0A9W7L5G2"/>
<dbReference type="OrthoDB" id="5404651at2759"/>
<dbReference type="InterPro" id="IPR016039">
    <property type="entry name" value="Thiolase-like"/>
</dbReference>
<dbReference type="InterPro" id="IPR020617">
    <property type="entry name" value="Thiolase_C"/>
</dbReference>
<feature type="domain" description="Thiolase N-terminal" evidence="8">
    <location>
        <begin position="7"/>
        <end position="268"/>
    </location>
</feature>
<dbReference type="GO" id="GO:0006635">
    <property type="term" value="P:fatty acid beta-oxidation"/>
    <property type="evidence" value="ECO:0007669"/>
    <property type="project" value="TreeGrafter"/>
</dbReference>
<feature type="active site" description="Acyl-thioester intermediate" evidence="6">
    <location>
        <position position="94"/>
    </location>
</feature>
<comment type="caution">
    <text evidence="10">The sequence shown here is derived from an EMBL/GenBank/DDBJ whole genome shotgun (WGS) entry which is preliminary data.</text>
</comment>
<evidence type="ECO:0000256" key="4">
    <source>
        <dbReference type="ARBA" id="ARBA00022958"/>
    </source>
</evidence>
<evidence type="ECO:0000256" key="3">
    <source>
        <dbReference type="ARBA" id="ARBA00022723"/>
    </source>
</evidence>
<keyword evidence="5 7" id="KW-0012">Acyltransferase</keyword>
<dbReference type="Gene3D" id="3.40.47.10">
    <property type="match status" value="1"/>
</dbReference>
<evidence type="ECO:0000256" key="2">
    <source>
        <dbReference type="ARBA" id="ARBA00022679"/>
    </source>
</evidence>
<dbReference type="GO" id="GO:0005739">
    <property type="term" value="C:mitochondrion"/>
    <property type="evidence" value="ECO:0007669"/>
    <property type="project" value="TreeGrafter"/>
</dbReference>
<dbReference type="PROSITE" id="PS00737">
    <property type="entry name" value="THIOLASE_2"/>
    <property type="match status" value="1"/>
</dbReference>
<evidence type="ECO:0000256" key="5">
    <source>
        <dbReference type="ARBA" id="ARBA00023315"/>
    </source>
</evidence>
<organism evidence="10 11">
    <name type="scientific">Triparma columacea</name>
    <dbReference type="NCBI Taxonomy" id="722753"/>
    <lineage>
        <taxon>Eukaryota</taxon>
        <taxon>Sar</taxon>
        <taxon>Stramenopiles</taxon>
        <taxon>Ochrophyta</taxon>
        <taxon>Bolidophyceae</taxon>
        <taxon>Parmales</taxon>
        <taxon>Triparmaceae</taxon>
        <taxon>Triparma</taxon>
    </lineage>
</organism>
<dbReference type="Proteomes" id="UP001165065">
    <property type="component" value="Unassembled WGS sequence"/>
</dbReference>
<dbReference type="SUPFAM" id="SSF53901">
    <property type="entry name" value="Thiolase-like"/>
    <property type="match status" value="2"/>
</dbReference>
<feature type="domain" description="Thiolase C-terminal" evidence="9">
    <location>
        <begin position="275"/>
        <end position="397"/>
    </location>
</feature>
<dbReference type="Pfam" id="PF02803">
    <property type="entry name" value="Thiolase_C"/>
    <property type="match status" value="1"/>
</dbReference>
<sequence length="398" mass="41337">MPLPRPVIVSFARTAIAPFNGSLSSISAPALASSTISHQLASLSSTSTFKASDIVDVTLGNVVSAGVGQAPARQAWKGAGGQDEAQCTTVNKVCASGMKAAMYACQNIMLGSGPQLAGGFESMSNIPHYLPALRTGVKLGPSTLLDGVVHDGLWDVYNNQHMGMCGEKCAEDYGITREDQDNFAIESYRRANEAIEKGLFKGEIAPVEVKTRKGVNVVDSDDEPGNFDVSKMTKLRPAFKRDESGTVTAANASSLNDGAASMVIMSEEQAAAFGLKPIARVLGFADAEQAPEDFTTAPALAAPRAIANAGLTLSDIDYHEINEAFSVVALANMQLMNLDSSKVNVNGGAVALGHPIGCSGARIIGTLISVLNQNNAQYGCASICNGGGGASAFVIEKM</sequence>
<feature type="active site" description="Proton acceptor" evidence="6">
    <location>
        <position position="384"/>
    </location>
</feature>
<protein>
    <recommendedName>
        <fullName evidence="12">Acetyl-CoA C-acetyltransferase</fullName>
    </recommendedName>
</protein>
<accession>A0A9W7L5G2</accession>
<evidence type="ECO:0000256" key="7">
    <source>
        <dbReference type="RuleBase" id="RU003557"/>
    </source>
</evidence>
<evidence type="ECO:0000256" key="1">
    <source>
        <dbReference type="ARBA" id="ARBA00010982"/>
    </source>
</evidence>
<dbReference type="FunFam" id="3.40.47.10:FF:000007">
    <property type="entry name" value="acetyl-CoA acetyltransferase, mitochondrial"/>
    <property type="match status" value="1"/>
</dbReference>
<evidence type="ECO:0000259" key="8">
    <source>
        <dbReference type="Pfam" id="PF00108"/>
    </source>
</evidence>
<evidence type="ECO:0000313" key="10">
    <source>
        <dbReference type="EMBL" id="GMI31555.1"/>
    </source>
</evidence>
<dbReference type="GO" id="GO:0046872">
    <property type="term" value="F:metal ion binding"/>
    <property type="evidence" value="ECO:0007669"/>
    <property type="project" value="UniProtKB-KW"/>
</dbReference>
<dbReference type="PIRSF" id="PIRSF000429">
    <property type="entry name" value="Ac-CoA_Ac_transf"/>
    <property type="match status" value="1"/>
</dbReference>
<name>A0A9W7L5G2_9STRA</name>
<dbReference type="PANTHER" id="PTHR18919">
    <property type="entry name" value="ACETYL-COA C-ACYLTRANSFERASE"/>
    <property type="match status" value="1"/>
</dbReference>
<dbReference type="NCBIfam" id="TIGR01930">
    <property type="entry name" value="AcCoA-C-Actrans"/>
    <property type="match status" value="1"/>
</dbReference>
<dbReference type="InterPro" id="IPR002155">
    <property type="entry name" value="Thiolase"/>
</dbReference>
<gene>
    <name evidence="10" type="ORF">TrCOL_g1856</name>
</gene>